<dbReference type="PANTHER" id="PTHR43677:SF4">
    <property type="entry name" value="QUINONE OXIDOREDUCTASE-LIKE PROTEIN 2"/>
    <property type="match status" value="1"/>
</dbReference>
<evidence type="ECO:0000313" key="3">
    <source>
        <dbReference type="RefSeq" id="XP_015514362.2"/>
    </source>
</evidence>
<dbReference type="InterPro" id="IPR020843">
    <property type="entry name" value="ER"/>
</dbReference>
<protein>
    <submittedName>
        <fullName evidence="3">Quinone oxidoreductase-like protein 2</fullName>
    </submittedName>
</protein>
<dbReference type="RefSeq" id="XP_015514362.2">
    <property type="nucleotide sequence ID" value="XM_015658876.2"/>
</dbReference>
<dbReference type="InParanoid" id="A0A6J0BJF8"/>
<keyword evidence="2" id="KW-1185">Reference proteome</keyword>
<organism evidence="3">
    <name type="scientific">Neodiprion lecontei</name>
    <name type="common">Redheaded pine sawfly</name>
    <dbReference type="NCBI Taxonomy" id="441921"/>
    <lineage>
        <taxon>Eukaryota</taxon>
        <taxon>Metazoa</taxon>
        <taxon>Ecdysozoa</taxon>
        <taxon>Arthropoda</taxon>
        <taxon>Hexapoda</taxon>
        <taxon>Insecta</taxon>
        <taxon>Pterygota</taxon>
        <taxon>Neoptera</taxon>
        <taxon>Endopterygota</taxon>
        <taxon>Hymenoptera</taxon>
        <taxon>Tenthredinoidea</taxon>
        <taxon>Diprionidae</taxon>
        <taxon>Diprioninae</taxon>
        <taxon>Neodiprion</taxon>
    </lineage>
</organism>
<dbReference type="InterPro" id="IPR036291">
    <property type="entry name" value="NAD(P)-bd_dom_sf"/>
</dbReference>
<evidence type="ECO:0000259" key="1">
    <source>
        <dbReference type="SMART" id="SM00829"/>
    </source>
</evidence>
<gene>
    <name evidence="3" type="primary">LOC107220323</name>
</gene>
<dbReference type="OrthoDB" id="3509362at2759"/>
<dbReference type="SMART" id="SM00829">
    <property type="entry name" value="PKS_ER"/>
    <property type="match status" value="1"/>
</dbReference>
<sequence length="422" mass="46197">MSAAFGRRVVSQLFAKTAKRSCIRLSTSKWRSTTAVASETVVADKPSKNVIPAPEPGRVQAALLKNFDEPLQIENIDAPRITEDKEVLIDVHYCALNGPDILLSKNSYPHKLKLPQILGYEIVGELREIGDHAAKAGYKVGDKVIALNKQRFGGFAETCTAEFGDIWKVPNSLKLIDAVCLLDGYATALVGFEKRACLQEDDMVLVNVGLGGVGLAAVDLAANVYRAQVIGVCATEDRTTLVREKGAFAALKFHDKKLMKQIVNVAAEKDIKEIFDGVSGENFKKVLSCFTDVYKSGLVKDLLHDNEFSVVIQHLSREGRVIVAGLAVSKYNGKDAAPTGSFGVTGVSLHEYRDKDHEFYRSVGDEVLEFFEDGLISPSRSLVAGLYKINSAMKFILKMKASGKVVIDMKNKEVFTETDDDD</sequence>
<dbReference type="GO" id="GO:0005739">
    <property type="term" value="C:mitochondrion"/>
    <property type="evidence" value="ECO:0007669"/>
    <property type="project" value="TreeGrafter"/>
</dbReference>
<dbReference type="InterPro" id="IPR011032">
    <property type="entry name" value="GroES-like_sf"/>
</dbReference>
<dbReference type="GO" id="GO:0016491">
    <property type="term" value="F:oxidoreductase activity"/>
    <property type="evidence" value="ECO:0007669"/>
    <property type="project" value="InterPro"/>
</dbReference>
<dbReference type="PANTHER" id="PTHR43677">
    <property type="entry name" value="SHORT-CHAIN DEHYDROGENASE/REDUCTASE"/>
    <property type="match status" value="1"/>
</dbReference>
<dbReference type="Proteomes" id="UP000829291">
    <property type="component" value="Chromosome 4"/>
</dbReference>
<evidence type="ECO:0000313" key="2">
    <source>
        <dbReference type="Proteomes" id="UP000829291"/>
    </source>
</evidence>
<feature type="domain" description="Enoyl reductase (ER)" evidence="1">
    <location>
        <begin position="66"/>
        <end position="407"/>
    </location>
</feature>
<dbReference type="SUPFAM" id="SSF50129">
    <property type="entry name" value="GroES-like"/>
    <property type="match status" value="1"/>
</dbReference>
<dbReference type="Gene3D" id="3.90.180.10">
    <property type="entry name" value="Medium-chain alcohol dehydrogenases, catalytic domain"/>
    <property type="match status" value="2"/>
</dbReference>
<dbReference type="SUPFAM" id="SSF51735">
    <property type="entry name" value="NAD(P)-binding Rossmann-fold domains"/>
    <property type="match status" value="1"/>
</dbReference>
<dbReference type="InterPro" id="IPR051397">
    <property type="entry name" value="Zn-ADH-like_protein"/>
</dbReference>
<proteinExistence type="predicted"/>
<dbReference type="Pfam" id="PF08240">
    <property type="entry name" value="ADH_N"/>
    <property type="match status" value="1"/>
</dbReference>
<dbReference type="KEGG" id="nlo:107220323"/>
<dbReference type="InterPro" id="IPR013154">
    <property type="entry name" value="ADH-like_N"/>
</dbReference>
<name>A0A6J0BJF8_NEOLC</name>
<dbReference type="Gene3D" id="3.40.50.720">
    <property type="entry name" value="NAD(P)-binding Rossmann-like Domain"/>
    <property type="match status" value="2"/>
</dbReference>
<dbReference type="GeneID" id="107220323"/>
<reference evidence="3" key="1">
    <citation type="submission" date="2025-08" db="UniProtKB">
        <authorList>
            <consortium name="RefSeq"/>
        </authorList>
    </citation>
    <scope>IDENTIFICATION</scope>
    <source>
        <tissue evidence="3">Thorax and Abdomen</tissue>
    </source>
</reference>
<accession>A0A6J0BJF8</accession>